<reference evidence="1 2" key="1">
    <citation type="submission" date="2024-11" db="EMBL/GenBank/DDBJ databases">
        <title>Adaptive evolution of stress response genes in parasites aligns with host niche diversity.</title>
        <authorList>
            <person name="Hahn C."/>
            <person name="Resl P."/>
        </authorList>
    </citation>
    <scope>NUCLEOTIDE SEQUENCE [LARGE SCALE GENOMIC DNA]</scope>
    <source>
        <strain evidence="1">EGGRZ-B1_66</strain>
        <tissue evidence="1">Body</tissue>
    </source>
</reference>
<dbReference type="Gene3D" id="3.40.50.1580">
    <property type="entry name" value="Nucleoside phosphorylase domain"/>
    <property type="match status" value="1"/>
</dbReference>
<proteinExistence type="predicted"/>
<accession>A0ABD2PVJ6</accession>
<evidence type="ECO:0000313" key="2">
    <source>
        <dbReference type="Proteomes" id="UP001626550"/>
    </source>
</evidence>
<gene>
    <name evidence="1" type="ORF">Ciccas_009942</name>
</gene>
<dbReference type="PANTHER" id="PTHR47705">
    <property type="entry name" value="AGAP000321-PA"/>
    <property type="match status" value="1"/>
</dbReference>
<sequence>MDSSYIIMTPYVDGDSRIINAIRTDSYDPAIVHHKATGPHTGIIINKTVIGFSNFDMQTSSTCFECNCLITNSKTNEVYGEKRVLNFWCAKSVNKSDWFANARKFYNELFDQDLPKDYIGFIKRILVLLQEERFLPIVRVDLHLTRIDADKLDLNQFGEFTLIDIYSCATSLSEPQTSWRFCFTDRGVRQLTDKQIRETLQERLEGAFPYHLATENLINILNVSDPAKVQAQLDALVKDDVIQVVELGGKKSGQIAYRRKIHLKNQKVCELSNKQAESDLHKEKPTIAVITNLLCEKMAVDSMLADKVTYMRYAKADSRGGESHVISTKLPVVGRELGAHISSGNITTRLLGSFQSVEHVLLVGVAGAVPDIPHYERHSRLGDIVVSAGCNAHPIQGFETSDASAPDFMGECVNQPFYTLCDNVKRLEPSPRDKPASDLFLPSICDICLRLAFHLKYRTCVGFIFSLHSLNPRFHSPSPSIYREKDGFKFIEVDRVRKIKDYWDY</sequence>
<organism evidence="1 2">
    <name type="scientific">Cichlidogyrus casuarinus</name>
    <dbReference type="NCBI Taxonomy" id="1844966"/>
    <lineage>
        <taxon>Eukaryota</taxon>
        <taxon>Metazoa</taxon>
        <taxon>Spiralia</taxon>
        <taxon>Lophotrochozoa</taxon>
        <taxon>Platyhelminthes</taxon>
        <taxon>Monogenea</taxon>
        <taxon>Monopisthocotylea</taxon>
        <taxon>Dactylogyridea</taxon>
        <taxon>Ancyrocephalidae</taxon>
        <taxon>Cichlidogyrus</taxon>
    </lineage>
</organism>
<dbReference type="PANTHER" id="PTHR47705:SF1">
    <property type="entry name" value="PNP_UDP_1 DOMAIN-CONTAINING PROTEIN"/>
    <property type="match status" value="1"/>
</dbReference>
<dbReference type="AlphaFoldDB" id="A0ABD2PVJ6"/>
<evidence type="ECO:0000313" key="1">
    <source>
        <dbReference type="EMBL" id="KAL3311477.1"/>
    </source>
</evidence>
<keyword evidence="2" id="KW-1185">Reference proteome</keyword>
<protein>
    <submittedName>
        <fullName evidence="1">Uncharacterized protein</fullName>
    </submittedName>
</protein>
<dbReference type="InterPro" id="IPR035994">
    <property type="entry name" value="Nucleoside_phosphorylase_sf"/>
</dbReference>
<dbReference type="Proteomes" id="UP001626550">
    <property type="component" value="Unassembled WGS sequence"/>
</dbReference>
<comment type="caution">
    <text evidence="1">The sequence shown here is derived from an EMBL/GenBank/DDBJ whole genome shotgun (WGS) entry which is preliminary data.</text>
</comment>
<name>A0ABD2PVJ6_9PLAT</name>
<dbReference type="EMBL" id="JBJKFK010002200">
    <property type="protein sequence ID" value="KAL3311477.1"/>
    <property type="molecule type" value="Genomic_DNA"/>
</dbReference>